<dbReference type="SUPFAM" id="SSF56436">
    <property type="entry name" value="C-type lectin-like"/>
    <property type="match status" value="1"/>
</dbReference>
<dbReference type="EMBL" id="QNUK01000397">
    <property type="protein sequence ID" value="KAF5894016.1"/>
    <property type="molecule type" value="Genomic_DNA"/>
</dbReference>
<sequence length="156" mass="17994">HKTYRLAVVCLLILVVLLLVVITILWVKLTTGREQIPTSYTNLTAGKDQLEAAYKKVAEERDQFQRNADEFRMKLSSMGWRFFSSSIYYLSTEKRSWRESRQDCQGKGADLVIIKSREEQDFVEDLRKGTPAWIGAHDMDKEGDWKWVDGTAVTNG</sequence>
<dbReference type="Gene3D" id="1.20.5.400">
    <property type="match status" value="1"/>
</dbReference>
<evidence type="ECO:0000313" key="6">
    <source>
        <dbReference type="Proteomes" id="UP000727407"/>
    </source>
</evidence>
<dbReference type="InterPro" id="IPR001304">
    <property type="entry name" value="C-type_lectin-like"/>
</dbReference>
<dbReference type="GO" id="GO:0005886">
    <property type="term" value="C:plasma membrane"/>
    <property type="evidence" value="ECO:0007669"/>
    <property type="project" value="UniProtKB-SubCell"/>
</dbReference>
<feature type="domain" description="C-type lectin" evidence="4">
    <location>
        <begin position="83"/>
        <end position="153"/>
    </location>
</feature>
<dbReference type="PANTHER" id="PTHR45710">
    <property type="entry name" value="C-TYPE LECTIN DOMAIN-CONTAINING PROTEIN 180"/>
    <property type="match status" value="1"/>
</dbReference>
<keyword evidence="3" id="KW-0812">Transmembrane</keyword>
<dbReference type="InterPro" id="IPR016186">
    <property type="entry name" value="C-type_lectin-like/link_sf"/>
</dbReference>
<comment type="caution">
    <text evidence="5">The sequence shown here is derived from an EMBL/GenBank/DDBJ whole genome shotgun (WGS) entry which is preliminary data.</text>
</comment>
<keyword evidence="3" id="KW-1133">Transmembrane helix</keyword>
<evidence type="ECO:0000256" key="3">
    <source>
        <dbReference type="SAM" id="Phobius"/>
    </source>
</evidence>
<feature type="coiled-coil region" evidence="2">
    <location>
        <begin position="47"/>
        <end position="74"/>
    </location>
</feature>
<name>A0A8J4WX29_CLAMG</name>
<dbReference type="Pfam" id="PF00059">
    <property type="entry name" value="Lectin_C"/>
    <property type="match status" value="1"/>
</dbReference>
<feature type="non-terminal residue" evidence="5">
    <location>
        <position position="1"/>
    </location>
</feature>
<evidence type="ECO:0000256" key="2">
    <source>
        <dbReference type="SAM" id="Coils"/>
    </source>
</evidence>
<keyword evidence="2" id="KW-0175">Coiled coil</keyword>
<dbReference type="OrthoDB" id="8950604at2759"/>
<keyword evidence="6" id="KW-1185">Reference proteome</keyword>
<feature type="transmembrane region" description="Helical" evidence="3">
    <location>
        <begin position="6"/>
        <end position="27"/>
    </location>
</feature>
<accession>A0A8J4WX29</accession>
<dbReference type="PANTHER" id="PTHR45710:SF8">
    <property type="entry name" value="RERATING FAMILY MEMBER 4"/>
    <property type="match status" value="1"/>
</dbReference>
<dbReference type="Proteomes" id="UP000727407">
    <property type="component" value="Unassembled WGS sequence"/>
</dbReference>
<dbReference type="Gene3D" id="3.10.100.10">
    <property type="entry name" value="Mannose-Binding Protein A, subunit A"/>
    <property type="match status" value="1"/>
</dbReference>
<dbReference type="AlphaFoldDB" id="A0A8J4WX29"/>
<evidence type="ECO:0000313" key="5">
    <source>
        <dbReference type="EMBL" id="KAF5894016.1"/>
    </source>
</evidence>
<keyword evidence="3" id="KW-0472">Membrane</keyword>
<dbReference type="InterPro" id="IPR016187">
    <property type="entry name" value="CTDL_fold"/>
</dbReference>
<organism evidence="5 6">
    <name type="scientific">Clarias magur</name>
    <name type="common">Asian catfish</name>
    <name type="synonym">Macropteronotus magur</name>
    <dbReference type="NCBI Taxonomy" id="1594786"/>
    <lineage>
        <taxon>Eukaryota</taxon>
        <taxon>Metazoa</taxon>
        <taxon>Chordata</taxon>
        <taxon>Craniata</taxon>
        <taxon>Vertebrata</taxon>
        <taxon>Euteleostomi</taxon>
        <taxon>Actinopterygii</taxon>
        <taxon>Neopterygii</taxon>
        <taxon>Teleostei</taxon>
        <taxon>Ostariophysi</taxon>
        <taxon>Siluriformes</taxon>
        <taxon>Clariidae</taxon>
        <taxon>Clarias</taxon>
    </lineage>
</organism>
<feature type="non-terminal residue" evidence="5">
    <location>
        <position position="156"/>
    </location>
</feature>
<evidence type="ECO:0000256" key="1">
    <source>
        <dbReference type="ARBA" id="ARBA00004401"/>
    </source>
</evidence>
<dbReference type="PROSITE" id="PS50041">
    <property type="entry name" value="C_TYPE_LECTIN_2"/>
    <property type="match status" value="1"/>
</dbReference>
<protein>
    <submittedName>
        <fullName evidence="5">Antigen like protein</fullName>
    </submittedName>
</protein>
<reference evidence="5" key="1">
    <citation type="submission" date="2020-07" db="EMBL/GenBank/DDBJ databases">
        <title>Clarias magur genome sequencing, assembly and annotation.</title>
        <authorList>
            <person name="Kushwaha B."/>
            <person name="Kumar R."/>
            <person name="Das P."/>
            <person name="Joshi C.G."/>
            <person name="Kumar D."/>
            <person name="Nagpure N.S."/>
            <person name="Pandey M."/>
            <person name="Agarwal S."/>
            <person name="Srivastava S."/>
            <person name="Singh M."/>
            <person name="Sahoo L."/>
            <person name="Jayasankar P."/>
            <person name="Meher P.K."/>
            <person name="Koringa P.G."/>
            <person name="Iquebal M.A."/>
            <person name="Das S.P."/>
            <person name="Bit A."/>
            <person name="Patnaik S."/>
            <person name="Patel N."/>
            <person name="Shah T.M."/>
            <person name="Hinsu A."/>
            <person name="Jena J.K."/>
        </authorList>
    </citation>
    <scope>NUCLEOTIDE SEQUENCE</scope>
    <source>
        <strain evidence="5">CIFAMagur01</strain>
        <tissue evidence="5">Testis</tissue>
    </source>
</reference>
<evidence type="ECO:0000259" key="4">
    <source>
        <dbReference type="PROSITE" id="PS50041"/>
    </source>
</evidence>
<proteinExistence type="predicted"/>
<gene>
    <name evidence="5" type="ORF">DAT39_016266</name>
</gene>
<dbReference type="InterPro" id="IPR050828">
    <property type="entry name" value="C-type_lectin/matrix_domain"/>
</dbReference>
<comment type="subcellular location">
    <subcellularLocation>
        <location evidence="1">Cell membrane</location>
        <topology evidence="1">Single-pass type II membrane protein</topology>
    </subcellularLocation>
</comment>